<evidence type="ECO:0000256" key="2">
    <source>
        <dbReference type="ARBA" id="ARBA00022448"/>
    </source>
</evidence>
<accession>A0ABQ4Q9D1</accession>
<keyword evidence="7" id="KW-0288">FMN</keyword>
<comment type="cofactor">
    <cofactor evidence="7">
        <name>heme b</name>
        <dbReference type="ChEBI" id="CHEBI:60344"/>
    </cofactor>
    <text evidence="7">Binds 1 heme b (iron(II)-protoporphyrin IX) group per subunit.</text>
</comment>
<keyword evidence="2 7" id="KW-0813">Transport</keyword>
<organism evidence="9 10">
    <name type="scientific">Noviherbaspirillum aridicola</name>
    <dbReference type="NCBI Taxonomy" id="2849687"/>
    <lineage>
        <taxon>Bacteria</taxon>
        <taxon>Pseudomonadati</taxon>
        <taxon>Pseudomonadota</taxon>
        <taxon>Betaproteobacteria</taxon>
        <taxon>Burkholderiales</taxon>
        <taxon>Oxalobacteraceae</taxon>
        <taxon>Noviherbaspirillum</taxon>
    </lineage>
</organism>
<dbReference type="InterPro" id="IPR022837">
    <property type="entry name" value="MsrQ-like"/>
</dbReference>
<comment type="similarity">
    <text evidence="7">Belongs to the MsrQ family.</text>
</comment>
<comment type="subunit">
    <text evidence="7">Heterodimer of a catalytic subunit (MsrP) and a heme-binding subunit (MsrQ).</text>
</comment>
<keyword evidence="6 7" id="KW-0472">Membrane</keyword>
<keyword evidence="3 7" id="KW-0812">Transmembrane</keyword>
<keyword evidence="7" id="KW-0285">Flavoprotein</keyword>
<keyword evidence="4 7" id="KW-1133">Transmembrane helix</keyword>
<comment type="caution">
    <text evidence="9">The sequence shown here is derived from an EMBL/GenBank/DDBJ whole genome shotgun (WGS) entry which is preliminary data.</text>
</comment>
<keyword evidence="7" id="KW-1003">Cell membrane</keyword>
<dbReference type="NCBIfam" id="NF003836">
    <property type="entry name" value="PRK05419.2-3"/>
    <property type="match status" value="1"/>
</dbReference>
<evidence type="ECO:0000256" key="3">
    <source>
        <dbReference type="ARBA" id="ARBA00022692"/>
    </source>
</evidence>
<evidence type="ECO:0000259" key="8">
    <source>
        <dbReference type="Pfam" id="PF01794"/>
    </source>
</evidence>
<protein>
    <recommendedName>
        <fullName evidence="7">Protein-methionine-sulfoxide reductase heme-binding subunit MsrQ</fullName>
    </recommendedName>
    <alternativeName>
        <fullName evidence="7">Flavocytochrome MsrQ</fullName>
    </alternativeName>
</protein>
<dbReference type="PANTHER" id="PTHR36964:SF1">
    <property type="entry name" value="PROTEIN-METHIONINE-SULFOXIDE REDUCTASE HEME-BINDING SUBUNIT MSRQ"/>
    <property type="match status" value="1"/>
</dbReference>
<dbReference type="EMBL" id="BPMK01000017">
    <property type="protein sequence ID" value="GIZ53420.1"/>
    <property type="molecule type" value="Genomic_DNA"/>
</dbReference>
<evidence type="ECO:0000256" key="7">
    <source>
        <dbReference type="HAMAP-Rule" id="MF_01207"/>
    </source>
</evidence>
<keyword evidence="7" id="KW-0249">Electron transport</keyword>
<feature type="transmembrane region" description="Helical" evidence="7">
    <location>
        <begin position="124"/>
        <end position="143"/>
    </location>
</feature>
<keyword evidence="7" id="KW-0349">Heme</keyword>
<keyword evidence="10" id="KW-1185">Reference proteome</keyword>
<evidence type="ECO:0000256" key="5">
    <source>
        <dbReference type="ARBA" id="ARBA00023004"/>
    </source>
</evidence>
<evidence type="ECO:0000313" key="10">
    <source>
        <dbReference type="Proteomes" id="UP000887222"/>
    </source>
</evidence>
<dbReference type="Proteomes" id="UP000887222">
    <property type="component" value="Unassembled WGS sequence"/>
</dbReference>
<dbReference type="InterPro" id="IPR013130">
    <property type="entry name" value="Fe3_Rdtase_TM_dom"/>
</dbReference>
<reference evidence="9 10" key="1">
    <citation type="journal article" date="2022" name="Int. J. Syst. Evol. Microbiol.">
        <title>Noviherbaspirillum aridicola sp. nov., isolated from an arid soil in Pakistan.</title>
        <authorList>
            <person name="Khan I.U."/>
            <person name="Saqib M."/>
            <person name="Amin A."/>
            <person name="Hussain F."/>
            <person name="Li L."/>
            <person name="Liu Y.H."/>
            <person name="Fang B.Z."/>
            <person name="Ahmed I."/>
            <person name="Li W.J."/>
        </authorList>
    </citation>
    <scope>NUCLEOTIDE SEQUENCE [LARGE SCALE GENOMIC DNA]</scope>
    <source>
        <strain evidence="9 10">NCCP-691</strain>
    </source>
</reference>
<evidence type="ECO:0000256" key="6">
    <source>
        <dbReference type="ARBA" id="ARBA00023136"/>
    </source>
</evidence>
<evidence type="ECO:0000256" key="4">
    <source>
        <dbReference type="ARBA" id="ARBA00022989"/>
    </source>
</evidence>
<feature type="transmembrane region" description="Helical" evidence="7">
    <location>
        <begin position="56"/>
        <end position="73"/>
    </location>
</feature>
<feature type="transmembrane region" description="Helical" evidence="7">
    <location>
        <begin position="12"/>
        <end position="36"/>
    </location>
</feature>
<keyword evidence="5 7" id="KW-0408">Iron</keyword>
<evidence type="ECO:0000256" key="1">
    <source>
        <dbReference type="ARBA" id="ARBA00004141"/>
    </source>
</evidence>
<dbReference type="Pfam" id="PF01794">
    <property type="entry name" value="Ferric_reduct"/>
    <property type="match status" value="1"/>
</dbReference>
<dbReference type="HAMAP" id="MF_01207">
    <property type="entry name" value="MsrQ"/>
    <property type="match status" value="1"/>
</dbReference>
<gene>
    <name evidence="7 9" type="primary">msrQ</name>
    <name evidence="9" type="ORF">NCCP691_34340</name>
</gene>
<comment type="subcellular location">
    <subcellularLocation>
        <location evidence="7">Cell membrane</location>
        <topology evidence="7">Multi-pass membrane protein</topology>
    </subcellularLocation>
    <subcellularLocation>
        <location evidence="1">Membrane</location>
        <topology evidence="1">Multi-pass membrane protein</topology>
    </subcellularLocation>
</comment>
<proteinExistence type="inferred from homology"/>
<dbReference type="PANTHER" id="PTHR36964">
    <property type="entry name" value="PROTEIN-METHIONINE-SULFOXIDE REDUCTASE HEME-BINDING SUBUNIT MSRQ"/>
    <property type="match status" value="1"/>
</dbReference>
<sequence length="218" mass="25584">MEAMRNPTPRQLTVIKSLLFIAALLPFSRLVLFAFVDPDRLGANPIEFITRDTGDWTLYLLCLALAVTPLRRLTGWNWLVRLRRMIGLFAFFYAALHFTTFLWFDHFFDWQAMLKDVVKRPFITVGFVAFVLLIPLAVTSTQGMVRRLGGKRWQWLHRLVYLIAPLGILHYWWMKAGKNDFEQPIVWGLVVVVLLGMRLWWQVLQPRMQKRRTQPAPG</sequence>
<feature type="transmembrane region" description="Helical" evidence="7">
    <location>
        <begin position="155"/>
        <end position="173"/>
    </location>
</feature>
<feature type="transmembrane region" description="Helical" evidence="7">
    <location>
        <begin position="85"/>
        <end position="104"/>
    </location>
</feature>
<evidence type="ECO:0000313" key="9">
    <source>
        <dbReference type="EMBL" id="GIZ53420.1"/>
    </source>
</evidence>
<comment type="cofactor">
    <cofactor evidence="7">
        <name>FMN</name>
        <dbReference type="ChEBI" id="CHEBI:58210"/>
    </cofactor>
    <text evidence="7">Binds 1 FMN per subunit.</text>
</comment>
<feature type="domain" description="Ferric oxidoreductase" evidence="8">
    <location>
        <begin position="54"/>
        <end position="167"/>
    </location>
</feature>
<feature type="transmembrane region" description="Helical" evidence="7">
    <location>
        <begin position="185"/>
        <end position="204"/>
    </location>
</feature>
<name>A0ABQ4Q9D1_9BURK</name>
<keyword evidence="7" id="KW-0479">Metal-binding</keyword>
<comment type="function">
    <text evidence="7">Part of the MsrPQ system that repairs oxidized periplasmic proteins containing methionine sulfoxide residues (Met-O), using respiratory chain electrons. Thus protects these proteins from oxidative-stress damage caused by reactive species of oxygen and chlorine generated by the host defense mechanisms. MsrPQ is essential for the maintenance of envelope integrity under bleach stress, rescuing a wide series of structurally unrelated periplasmic proteins from methionine oxidation. MsrQ provides electrons for reduction to the reductase catalytic subunit MsrP, using the quinone pool of the respiratory chain.</text>
</comment>